<evidence type="ECO:0000313" key="2">
    <source>
        <dbReference type="EMBL" id="KAH0568152.1"/>
    </source>
</evidence>
<reference evidence="2 3" key="1">
    <citation type="journal article" date="2021" name="J. Hered.">
        <title>A chromosome-level genome assembly of the parasitoid wasp, Cotesia glomerata (Hymenoptera: Braconidae).</title>
        <authorList>
            <person name="Pinto B.J."/>
            <person name="Weis J.J."/>
            <person name="Gamble T."/>
            <person name="Ode P.J."/>
            <person name="Paul R."/>
            <person name="Zaspel J.M."/>
        </authorList>
    </citation>
    <scope>NUCLEOTIDE SEQUENCE [LARGE SCALE GENOMIC DNA]</scope>
    <source>
        <strain evidence="2">CgM1</strain>
    </source>
</reference>
<sequence>MSKHKKKSSSRERERGEKRKSSSRDKDYEILKKRCRQLEKELSEKSTRPSNGDQNVTKNEENKEGEEEVVIVNVAPLDLSKNNSTEGPTAPKPAESRPVLAEISPNVKEAAAKAAELSNNTVMTSDSKNQNSVASSEQETLEEEAVHFYLSDGTSLRRASPWLQKHLISGVTQTKSF</sequence>
<gene>
    <name evidence="2" type="ORF">KQX54_018942</name>
</gene>
<keyword evidence="3" id="KW-1185">Reference proteome</keyword>
<comment type="caution">
    <text evidence="2">The sequence shown here is derived from an EMBL/GenBank/DDBJ whole genome shotgun (WGS) entry which is preliminary data.</text>
</comment>
<proteinExistence type="predicted"/>
<protein>
    <submittedName>
        <fullName evidence="2">Uncharacterized protein</fullName>
    </submittedName>
</protein>
<evidence type="ECO:0000256" key="1">
    <source>
        <dbReference type="SAM" id="MobiDB-lite"/>
    </source>
</evidence>
<accession>A0AAV7J9C3</accession>
<dbReference type="Proteomes" id="UP000826195">
    <property type="component" value="Unassembled WGS sequence"/>
</dbReference>
<feature type="region of interest" description="Disordered" evidence="1">
    <location>
        <begin position="117"/>
        <end position="139"/>
    </location>
</feature>
<dbReference type="AlphaFoldDB" id="A0AAV7J9C3"/>
<name>A0AAV7J9C3_COTGL</name>
<feature type="compositionally biased region" description="Basic and acidic residues" evidence="1">
    <location>
        <begin position="9"/>
        <end position="47"/>
    </location>
</feature>
<feature type="compositionally biased region" description="Polar residues" evidence="1">
    <location>
        <begin position="117"/>
        <end position="138"/>
    </location>
</feature>
<organism evidence="2 3">
    <name type="scientific">Cotesia glomerata</name>
    <name type="common">Lepidopteran parasitic wasp</name>
    <name type="synonym">Apanteles glomeratus</name>
    <dbReference type="NCBI Taxonomy" id="32391"/>
    <lineage>
        <taxon>Eukaryota</taxon>
        <taxon>Metazoa</taxon>
        <taxon>Ecdysozoa</taxon>
        <taxon>Arthropoda</taxon>
        <taxon>Hexapoda</taxon>
        <taxon>Insecta</taxon>
        <taxon>Pterygota</taxon>
        <taxon>Neoptera</taxon>
        <taxon>Endopterygota</taxon>
        <taxon>Hymenoptera</taxon>
        <taxon>Apocrita</taxon>
        <taxon>Ichneumonoidea</taxon>
        <taxon>Braconidae</taxon>
        <taxon>Microgastrinae</taxon>
        <taxon>Cotesia</taxon>
    </lineage>
</organism>
<feature type="region of interest" description="Disordered" evidence="1">
    <location>
        <begin position="1"/>
        <end position="103"/>
    </location>
</feature>
<dbReference type="EMBL" id="JAHXZJ010000001">
    <property type="protein sequence ID" value="KAH0568152.1"/>
    <property type="molecule type" value="Genomic_DNA"/>
</dbReference>
<evidence type="ECO:0000313" key="3">
    <source>
        <dbReference type="Proteomes" id="UP000826195"/>
    </source>
</evidence>